<dbReference type="Pfam" id="PF00924">
    <property type="entry name" value="MS_channel_2nd"/>
    <property type="match status" value="1"/>
</dbReference>
<comment type="subcellular location">
    <subcellularLocation>
        <location evidence="1">Cell inner membrane</location>
        <topology evidence="1">Multi-pass membrane protein</topology>
    </subcellularLocation>
</comment>
<dbReference type="PANTHER" id="PTHR30414:SF0">
    <property type="entry name" value="MINICONDUCTANCE MECHANOSENSITIVE CHANNEL YBDG"/>
    <property type="match status" value="1"/>
</dbReference>
<dbReference type="PANTHER" id="PTHR30414">
    <property type="entry name" value="MINICONDUCTANCE MECHANOSENSITIVE CHANNEL YBDG"/>
    <property type="match status" value="1"/>
</dbReference>
<reference evidence="12" key="2">
    <citation type="submission" date="2021-04" db="EMBL/GenBank/DDBJ databases">
        <authorList>
            <person name="Gilroy R."/>
        </authorList>
    </citation>
    <scope>NUCLEOTIDE SEQUENCE</scope>
    <source>
        <strain evidence="12">1719</strain>
    </source>
</reference>
<evidence type="ECO:0000256" key="8">
    <source>
        <dbReference type="ARBA" id="ARBA00093630"/>
    </source>
</evidence>
<evidence type="ECO:0000256" key="7">
    <source>
        <dbReference type="ARBA" id="ARBA00023136"/>
    </source>
</evidence>
<name>A0A9D2AXI9_9SPHI</name>
<protein>
    <recommendedName>
        <fullName evidence="8">Mechanosensing system component YbdG</fullName>
    </recommendedName>
    <alternativeName>
        <fullName evidence="9">Mechanosensitive channel homolog YbdG</fullName>
    </alternativeName>
</protein>
<keyword evidence="5 10" id="KW-1133">Transmembrane helix</keyword>
<organism evidence="12 13">
    <name type="scientific">Candidatus Sphingobacterium stercoripullorum</name>
    <dbReference type="NCBI Taxonomy" id="2838759"/>
    <lineage>
        <taxon>Bacteria</taxon>
        <taxon>Pseudomonadati</taxon>
        <taxon>Bacteroidota</taxon>
        <taxon>Sphingobacteriia</taxon>
        <taxon>Sphingobacteriales</taxon>
        <taxon>Sphingobacteriaceae</taxon>
        <taxon>Sphingobacterium</taxon>
    </lineage>
</organism>
<keyword evidence="6" id="KW-0346">Stress response</keyword>
<evidence type="ECO:0000313" key="12">
    <source>
        <dbReference type="EMBL" id="HIX53902.1"/>
    </source>
</evidence>
<dbReference type="InterPro" id="IPR006685">
    <property type="entry name" value="MscS_channel_2nd"/>
</dbReference>
<evidence type="ECO:0000259" key="11">
    <source>
        <dbReference type="Pfam" id="PF00924"/>
    </source>
</evidence>
<feature type="transmembrane region" description="Helical" evidence="10">
    <location>
        <begin position="156"/>
        <end position="176"/>
    </location>
</feature>
<sequence>MKILEVVNFFRLGGIYEWLTELLNNAGINEKLAYFIVFFILVGILLGIYYITKGITHYILNAVVSRIVAKTPTVFDDILLKNNTLKHFSRVAPLILILNIGPIILTHYTLTSTFLKKSIDVALVIIWVLFFRAIFRSIRDYLNTKDSYRDKPLDSYLQVVNIIMYFIAGIIIFTLVTGYDTMTFLGTLGAASAVLMLVFKDTIMGFVASIQVSTNDMVRIGDWIEMPKYGADGDVIEINLNTVKIQNFDKTITTVPTYFLITDSFKNWRGMQNAGGRRIKRAINIKISSIRYLTEKELDTLSEIELLTEFIKCRREEIQKYNINQEVNKSVPVNGRHLTNIGLFRKYVSEYVNKNDFISKEMSLMVRHLAPDEKGLPIELYMFVNDVRWVKYEDVMADIFDHLLAAIQYFYLEVFELPSSGDIRSLHLNTTKSIES</sequence>
<evidence type="ECO:0000256" key="2">
    <source>
        <dbReference type="ARBA" id="ARBA00022475"/>
    </source>
</evidence>
<dbReference type="Proteomes" id="UP000824156">
    <property type="component" value="Unassembled WGS sequence"/>
</dbReference>
<keyword evidence="3" id="KW-0997">Cell inner membrane</keyword>
<feature type="transmembrane region" description="Helical" evidence="10">
    <location>
        <begin position="114"/>
        <end position="135"/>
    </location>
</feature>
<dbReference type="InterPro" id="IPR023408">
    <property type="entry name" value="MscS_beta-dom_sf"/>
</dbReference>
<evidence type="ECO:0000313" key="13">
    <source>
        <dbReference type="Proteomes" id="UP000824156"/>
    </source>
</evidence>
<dbReference type="InterPro" id="IPR010920">
    <property type="entry name" value="LSM_dom_sf"/>
</dbReference>
<dbReference type="SUPFAM" id="SSF50182">
    <property type="entry name" value="Sm-like ribonucleoproteins"/>
    <property type="match status" value="1"/>
</dbReference>
<dbReference type="FunFam" id="2.30.30.60:FF:000002">
    <property type="entry name" value="Mechanosensitive ion channel family protein"/>
    <property type="match status" value="1"/>
</dbReference>
<feature type="transmembrane region" description="Helical" evidence="10">
    <location>
        <begin position="32"/>
        <end position="51"/>
    </location>
</feature>
<feature type="transmembrane region" description="Helical" evidence="10">
    <location>
        <begin position="182"/>
        <end position="199"/>
    </location>
</feature>
<accession>A0A9D2AXI9</accession>
<evidence type="ECO:0000256" key="6">
    <source>
        <dbReference type="ARBA" id="ARBA00023016"/>
    </source>
</evidence>
<dbReference type="GO" id="GO:0005886">
    <property type="term" value="C:plasma membrane"/>
    <property type="evidence" value="ECO:0007669"/>
    <property type="project" value="UniProtKB-SubCell"/>
</dbReference>
<evidence type="ECO:0000256" key="10">
    <source>
        <dbReference type="SAM" id="Phobius"/>
    </source>
</evidence>
<feature type="domain" description="Mechanosensitive ion channel MscS" evidence="11">
    <location>
        <begin position="201"/>
        <end position="269"/>
    </location>
</feature>
<evidence type="ECO:0000256" key="3">
    <source>
        <dbReference type="ARBA" id="ARBA00022519"/>
    </source>
</evidence>
<proteinExistence type="predicted"/>
<evidence type="ECO:0000256" key="5">
    <source>
        <dbReference type="ARBA" id="ARBA00022989"/>
    </source>
</evidence>
<keyword evidence="4 10" id="KW-0812">Transmembrane</keyword>
<feature type="transmembrane region" description="Helical" evidence="10">
    <location>
        <begin position="91"/>
        <end position="108"/>
    </location>
</feature>
<comment type="caution">
    <text evidence="12">The sequence shown here is derived from an EMBL/GenBank/DDBJ whole genome shotgun (WGS) entry which is preliminary data.</text>
</comment>
<evidence type="ECO:0000256" key="9">
    <source>
        <dbReference type="ARBA" id="ARBA00093659"/>
    </source>
</evidence>
<dbReference type="GO" id="GO:0071470">
    <property type="term" value="P:cellular response to osmotic stress"/>
    <property type="evidence" value="ECO:0007669"/>
    <property type="project" value="InterPro"/>
</dbReference>
<gene>
    <name evidence="12" type="ORF">H9853_02660</name>
</gene>
<evidence type="ECO:0000256" key="4">
    <source>
        <dbReference type="ARBA" id="ARBA00022692"/>
    </source>
</evidence>
<dbReference type="Gene3D" id="2.30.30.60">
    <property type="match status" value="1"/>
</dbReference>
<dbReference type="InterPro" id="IPR030192">
    <property type="entry name" value="YbdG"/>
</dbReference>
<keyword evidence="2" id="KW-1003">Cell membrane</keyword>
<keyword evidence="7 10" id="KW-0472">Membrane</keyword>
<dbReference type="EMBL" id="DXEZ01000074">
    <property type="protein sequence ID" value="HIX53902.1"/>
    <property type="molecule type" value="Genomic_DNA"/>
</dbReference>
<evidence type="ECO:0000256" key="1">
    <source>
        <dbReference type="ARBA" id="ARBA00004429"/>
    </source>
</evidence>
<reference evidence="12" key="1">
    <citation type="journal article" date="2021" name="PeerJ">
        <title>Extensive microbial diversity within the chicken gut microbiome revealed by metagenomics and culture.</title>
        <authorList>
            <person name="Gilroy R."/>
            <person name="Ravi A."/>
            <person name="Getino M."/>
            <person name="Pursley I."/>
            <person name="Horton D.L."/>
            <person name="Alikhan N.F."/>
            <person name="Baker D."/>
            <person name="Gharbi K."/>
            <person name="Hall N."/>
            <person name="Watson M."/>
            <person name="Adriaenssens E.M."/>
            <person name="Foster-Nyarko E."/>
            <person name="Jarju S."/>
            <person name="Secka A."/>
            <person name="Antonio M."/>
            <person name="Oren A."/>
            <person name="Chaudhuri R.R."/>
            <person name="La Ragione R."/>
            <person name="Hildebrand F."/>
            <person name="Pallen M.J."/>
        </authorList>
    </citation>
    <scope>NUCLEOTIDE SEQUENCE</scope>
    <source>
        <strain evidence="12">1719</strain>
    </source>
</reference>
<dbReference type="AlphaFoldDB" id="A0A9D2AXI9"/>
<dbReference type="GO" id="GO:0008381">
    <property type="term" value="F:mechanosensitive monoatomic ion channel activity"/>
    <property type="evidence" value="ECO:0007669"/>
    <property type="project" value="InterPro"/>
</dbReference>